<evidence type="ECO:0000256" key="2">
    <source>
        <dbReference type="ARBA" id="ARBA00022729"/>
    </source>
</evidence>
<dbReference type="SUPFAM" id="SSF50494">
    <property type="entry name" value="Trypsin-like serine proteases"/>
    <property type="match status" value="1"/>
</dbReference>
<feature type="chain" id="PRO_5017428352" evidence="7">
    <location>
        <begin position="19"/>
        <end position="309"/>
    </location>
</feature>
<dbReference type="Ensembl" id="ENSXMAT00000042208.1">
    <property type="protein sequence ID" value="ENSXMAP00000038313.1"/>
    <property type="gene ID" value="ENSXMAG00000024988.1"/>
</dbReference>
<evidence type="ECO:0000256" key="7">
    <source>
        <dbReference type="SAM" id="SignalP"/>
    </source>
</evidence>
<evidence type="ECO:0000313" key="10">
    <source>
        <dbReference type="Proteomes" id="UP000002852"/>
    </source>
</evidence>
<dbReference type="CDD" id="cd00190">
    <property type="entry name" value="Tryp_SPc"/>
    <property type="match status" value="1"/>
</dbReference>
<feature type="domain" description="Peptidase S1" evidence="8">
    <location>
        <begin position="30"/>
        <end position="261"/>
    </location>
</feature>
<keyword evidence="10" id="KW-1185">Reference proteome</keyword>
<dbReference type="Pfam" id="PF00089">
    <property type="entry name" value="Trypsin"/>
    <property type="match status" value="1"/>
</dbReference>
<evidence type="ECO:0000313" key="9">
    <source>
        <dbReference type="Ensembl" id="ENSXMAP00000038313.1"/>
    </source>
</evidence>
<evidence type="ECO:0000259" key="8">
    <source>
        <dbReference type="PROSITE" id="PS50240"/>
    </source>
</evidence>
<dbReference type="PROSITE" id="PS00134">
    <property type="entry name" value="TRYPSIN_HIS"/>
    <property type="match status" value="1"/>
</dbReference>
<reference evidence="9" key="4">
    <citation type="submission" date="2025-09" db="UniProtKB">
        <authorList>
            <consortium name="Ensembl"/>
        </authorList>
    </citation>
    <scope>IDENTIFICATION</scope>
    <source>
        <strain evidence="9">JP 163 A</strain>
    </source>
</reference>
<dbReference type="GO" id="GO:0004252">
    <property type="term" value="F:serine-type endopeptidase activity"/>
    <property type="evidence" value="ECO:0007669"/>
    <property type="project" value="InterPro"/>
</dbReference>
<proteinExistence type="predicted"/>
<dbReference type="SMART" id="SM00020">
    <property type="entry name" value="Tryp_SPc"/>
    <property type="match status" value="1"/>
</dbReference>
<dbReference type="PROSITE" id="PS00135">
    <property type="entry name" value="TRYPSIN_SER"/>
    <property type="match status" value="1"/>
</dbReference>
<evidence type="ECO:0000256" key="5">
    <source>
        <dbReference type="ARBA" id="ARBA00023157"/>
    </source>
</evidence>
<protein>
    <submittedName>
        <fullName evidence="9">Testisin-like</fullName>
    </submittedName>
</protein>
<dbReference type="PROSITE" id="PS50240">
    <property type="entry name" value="TRYPSIN_DOM"/>
    <property type="match status" value="1"/>
</dbReference>
<evidence type="ECO:0000256" key="6">
    <source>
        <dbReference type="RuleBase" id="RU363034"/>
    </source>
</evidence>
<name>A0A3B5R3V0_XIPMA</name>
<dbReference type="GeneTree" id="ENSGT00940000163160"/>
<keyword evidence="5" id="KW-1015">Disulfide bond</keyword>
<dbReference type="InParanoid" id="A0A3B5R3V0"/>
<keyword evidence="4 6" id="KW-0720">Serine protease</keyword>
<keyword evidence="1 6" id="KW-0645">Protease</keyword>
<dbReference type="STRING" id="8083.ENSXMAP00000038313"/>
<dbReference type="InterPro" id="IPR001254">
    <property type="entry name" value="Trypsin_dom"/>
</dbReference>
<organism evidence="9 10">
    <name type="scientific">Xiphophorus maculatus</name>
    <name type="common">Southern platyfish</name>
    <name type="synonym">Platypoecilus maculatus</name>
    <dbReference type="NCBI Taxonomy" id="8083"/>
    <lineage>
        <taxon>Eukaryota</taxon>
        <taxon>Metazoa</taxon>
        <taxon>Chordata</taxon>
        <taxon>Craniata</taxon>
        <taxon>Vertebrata</taxon>
        <taxon>Euteleostomi</taxon>
        <taxon>Actinopterygii</taxon>
        <taxon>Neopterygii</taxon>
        <taxon>Teleostei</taxon>
        <taxon>Neoteleostei</taxon>
        <taxon>Acanthomorphata</taxon>
        <taxon>Ovalentaria</taxon>
        <taxon>Atherinomorphae</taxon>
        <taxon>Cyprinodontiformes</taxon>
        <taxon>Poeciliidae</taxon>
        <taxon>Poeciliinae</taxon>
        <taxon>Xiphophorus</taxon>
    </lineage>
</organism>
<keyword evidence="3 6" id="KW-0378">Hydrolase</keyword>
<dbReference type="GO" id="GO:0006508">
    <property type="term" value="P:proteolysis"/>
    <property type="evidence" value="ECO:0007669"/>
    <property type="project" value="UniProtKB-KW"/>
</dbReference>
<dbReference type="InterPro" id="IPR001314">
    <property type="entry name" value="Peptidase_S1A"/>
</dbReference>
<dbReference type="PANTHER" id="PTHR24252">
    <property type="entry name" value="ACROSIN-RELATED"/>
    <property type="match status" value="1"/>
</dbReference>
<reference evidence="10" key="2">
    <citation type="journal article" date="2013" name="Nat. Genet.">
        <title>The genome of the platyfish, Xiphophorus maculatus, provides insights into evolutionary adaptation and several complex traits.</title>
        <authorList>
            <person name="Schartl M."/>
            <person name="Walter R.B."/>
            <person name="Shen Y."/>
            <person name="Garcia T."/>
            <person name="Catchen J."/>
            <person name="Amores A."/>
            <person name="Braasch I."/>
            <person name="Chalopin D."/>
            <person name="Volff J.N."/>
            <person name="Lesch K.P."/>
            <person name="Bisazza A."/>
            <person name="Minx P."/>
            <person name="Hillier L."/>
            <person name="Wilson R.K."/>
            <person name="Fuerstenberg S."/>
            <person name="Boore J."/>
            <person name="Searle S."/>
            <person name="Postlethwait J.H."/>
            <person name="Warren W.C."/>
        </authorList>
    </citation>
    <scope>NUCLEOTIDE SEQUENCE [LARGE SCALE GENOMIC DNA]</scope>
    <source>
        <strain evidence="10">JP 163 A</strain>
    </source>
</reference>
<feature type="signal peptide" evidence="7">
    <location>
        <begin position="1"/>
        <end position="18"/>
    </location>
</feature>
<dbReference type="AlphaFoldDB" id="A0A3B5R3V0"/>
<evidence type="ECO:0000256" key="1">
    <source>
        <dbReference type="ARBA" id="ARBA00022670"/>
    </source>
</evidence>
<dbReference type="FunFam" id="2.40.10.10:FF:000024">
    <property type="entry name" value="Serine protease 53"/>
    <property type="match status" value="1"/>
</dbReference>
<dbReference type="InterPro" id="IPR033116">
    <property type="entry name" value="TRYPSIN_SER"/>
</dbReference>
<evidence type="ECO:0000256" key="3">
    <source>
        <dbReference type="ARBA" id="ARBA00022801"/>
    </source>
</evidence>
<dbReference type="Proteomes" id="UP000002852">
    <property type="component" value="Unassembled WGS sequence"/>
</dbReference>
<dbReference type="InterPro" id="IPR009003">
    <property type="entry name" value="Peptidase_S1_PA"/>
</dbReference>
<dbReference type="Gene3D" id="2.40.10.10">
    <property type="entry name" value="Trypsin-like serine proteases"/>
    <property type="match status" value="1"/>
</dbReference>
<dbReference type="InterPro" id="IPR018114">
    <property type="entry name" value="TRYPSIN_HIS"/>
</dbReference>
<dbReference type="PANTHER" id="PTHR24252:SF11">
    <property type="entry name" value="ATRIAL NATRIURETIC PEPTIDE-CONVERTING ENZYME ISOFORM X1"/>
    <property type="match status" value="1"/>
</dbReference>
<accession>A0A3B5R3V0</accession>
<dbReference type="InterPro" id="IPR043504">
    <property type="entry name" value="Peptidase_S1_PA_chymotrypsin"/>
</dbReference>
<evidence type="ECO:0000256" key="4">
    <source>
        <dbReference type="ARBA" id="ARBA00022825"/>
    </source>
</evidence>
<keyword evidence="2 7" id="KW-0732">Signal</keyword>
<reference evidence="9" key="3">
    <citation type="submission" date="2025-08" db="UniProtKB">
        <authorList>
            <consortium name="Ensembl"/>
        </authorList>
    </citation>
    <scope>IDENTIFICATION</scope>
    <source>
        <strain evidence="9">JP 163 A</strain>
    </source>
</reference>
<dbReference type="OMA" id="FNATSCW"/>
<dbReference type="PRINTS" id="PR00722">
    <property type="entry name" value="CHYMOTRYPSIN"/>
</dbReference>
<reference evidence="10" key="1">
    <citation type="submission" date="2012-01" db="EMBL/GenBank/DDBJ databases">
        <authorList>
            <person name="Walter R."/>
            <person name="Schartl M."/>
            <person name="Warren W."/>
        </authorList>
    </citation>
    <scope>NUCLEOTIDE SEQUENCE [LARGE SCALE GENOMIC DNA]</scope>
    <source>
        <strain evidence="10">JP 163 A</strain>
    </source>
</reference>
<sequence length="309" mass="33442">MAAASTLWMLLMCTVLSGRDCGVAPLNTKIVGGVGATAGSWPWQVSIHWRSSHICGGTLINSQWVLTAAHCILTKTLSDWTLYFGRQTQAGPNANEVSSQLSQIIVHPNYNNTLYNNDLALMKLSSSVTFNNFIQPICLASNLSRFFNATSCWITGWGKLLMTLPATSNLQEVEIPVIGNKECTCSYIKSDATITDKMMCAGQENKGACQGDSGGPLQCKQDSRWIQAGITSFGIPCATAGFPEVYARVSQFQAWITDQIAGTTADFVTFSSNGTDADTSFTCRNSGDLSTRFSFAVLVTVMLRSFITQ</sequence>